<feature type="domain" description="TIL" evidence="2">
    <location>
        <begin position="61"/>
        <end position="119"/>
    </location>
</feature>
<feature type="signal peptide" evidence="1">
    <location>
        <begin position="1"/>
        <end position="21"/>
    </location>
</feature>
<evidence type="ECO:0000259" key="2">
    <source>
        <dbReference type="Pfam" id="PF01826"/>
    </source>
</evidence>
<evidence type="ECO:0000256" key="1">
    <source>
        <dbReference type="SAM" id="SignalP"/>
    </source>
</evidence>
<dbReference type="AlphaFoldDB" id="A0A224YRN8"/>
<dbReference type="EMBL" id="GFPF01005334">
    <property type="protein sequence ID" value="MAA16480.1"/>
    <property type="molecule type" value="Transcribed_RNA"/>
</dbReference>
<dbReference type="Gene3D" id="2.10.25.10">
    <property type="entry name" value="Laminin"/>
    <property type="match status" value="1"/>
</dbReference>
<dbReference type="Pfam" id="PF01826">
    <property type="entry name" value="TIL"/>
    <property type="match status" value="1"/>
</dbReference>
<proteinExistence type="predicted"/>
<protein>
    <submittedName>
        <fullName evidence="3">TIL domain containing protein</fullName>
    </submittedName>
</protein>
<reference evidence="3" key="1">
    <citation type="journal article" date="2017" name="Parasit. Vectors">
        <title>Sialotranscriptomics of Rhipicephalus zambeziensis reveals intricate expression profiles of secretory proteins and suggests tight temporal transcriptional regulation during blood-feeding.</title>
        <authorList>
            <person name="de Castro M.H."/>
            <person name="de Klerk D."/>
            <person name="Pienaar R."/>
            <person name="Rees D.J.G."/>
            <person name="Mans B.J."/>
        </authorList>
    </citation>
    <scope>NUCLEOTIDE SEQUENCE</scope>
    <source>
        <tissue evidence="3">Salivary glands</tissue>
    </source>
</reference>
<keyword evidence="1" id="KW-0732">Signal</keyword>
<dbReference type="CDD" id="cd19941">
    <property type="entry name" value="TIL"/>
    <property type="match status" value="1"/>
</dbReference>
<dbReference type="SUPFAM" id="SSF57567">
    <property type="entry name" value="Serine protease inhibitors"/>
    <property type="match status" value="1"/>
</dbReference>
<accession>A0A224YRN8</accession>
<sequence>MAIMRLFAMVTICASLRPAMGQGQPAEALVASGGGGRWSSGWGSSWWPSWQPSWWPPRLRCKLGEVYKQCESSSCGERRCSQIGQPKPIGCTADCLSKCFCWQGLYRNAQGKCVFRWQCPQSRMNWYAQPQPRRGSE</sequence>
<dbReference type="InterPro" id="IPR036084">
    <property type="entry name" value="Ser_inhib-like_sf"/>
</dbReference>
<feature type="chain" id="PRO_5012171934" evidence="1">
    <location>
        <begin position="22"/>
        <end position="137"/>
    </location>
</feature>
<name>A0A224YRN8_9ACAR</name>
<dbReference type="InterPro" id="IPR002919">
    <property type="entry name" value="TIL_dom"/>
</dbReference>
<organism evidence="3">
    <name type="scientific">Rhipicephalus zambeziensis</name>
    <dbReference type="NCBI Taxonomy" id="60191"/>
    <lineage>
        <taxon>Eukaryota</taxon>
        <taxon>Metazoa</taxon>
        <taxon>Ecdysozoa</taxon>
        <taxon>Arthropoda</taxon>
        <taxon>Chelicerata</taxon>
        <taxon>Arachnida</taxon>
        <taxon>Acari</taxon>
        <taxon>Parasitiformes</taxon>
        <taxon>Ixodida</taxon>
        <taxon>Ixodoidea</taxon>
        <taxon>Ixodidae</taxon>
        <taxon>Rhipicephalinae</taxon>
        <taxon>Rhipicephalus</taxon>
        <taxon>Rhipicephalus</taxon>
    </lineage>
</organism>
<evidence type="ECO:0000313" key="3">
    <source>
        <dbReference type="EMBL" id="MAA16480.1"/>
    </source>
</evidence>